<accession>A0A1B9G8S6</accession>
<feature type="signal peptide" evidence="1">
    <location>
        <begin position="1"/>
        <end position="18"/>
    </location>
</feature>
<dbReference type="EMBL" id="KI894019">
    <property type="protein sequence ID" value="OCF27419.1"/>
    <property type="molecule type" value="Genomic_DNA"/>
</dbReference>
<evidence type="ECO:0000256" key="1">
    <source>
        <dbReference type="SAM" id="SignalP"/>
    </source>
</evidence>
<sequence>MLKTVLLLLLFIHPHAQAQELSHEGFDNPALYGGSMLTYTLWTTPANLGEPLNIIISNQSHPRVLEETMTEGGLYNYLEAAAFGAQCFGLHMGDKQQSNLGDGNKNQTQRSILRYQYFHNHFLGTCLESIYGGNHIRVFKQETTGAYFLSSSAEMDSSMNHKLGMNAYDAGRDLFVGNATNIAIKGHLNTNTSFIGETSKRGWRYRTKVEYVDDLVPANRTKWNHYTGVQAVGGEVSDGLVAVLTVQVTKDEPGLLGDPVWSALGM</sequence>
<name>A0A1B9G8S6_9TREE</name>
<keyword evidence="1" id="KW-0732">Signal</keyword>
<dbReference type="STRING" id="1296100.A0A1B9G8S6"/>
<proteinExistence type="predicted"/>
<evidence type="ECO:0000313" key="2">
    <source>
        <dbReference type="EMBL" id="OCF27419.1"/>
    </source>
</evidence>
<reference evidence="2" key="2">
    <citation type="submission" date="2014-01" db="EMBL/GenBank/DDBJ databases">
        <title>Evolution of pathogenesis and genome organization in the Tremellales.</title>
        <authorList>
            <person name="Cuomo C."/>
            <person name="Litvintseva A."/>
            <person name="Heitman J."/>
            <person name="Chen Y."/>
            <person name="Sun S."/>
            <person name="Springer D."/>
            <person name="Dromer F."/>
            <person name="Young S."/>
            <person name="Zeng Q."/>
            <person name="Chapman S."/>
            <person name="Gujja S."/>
            <person name="Saif S."/>
            <person name="Birren B."/>
        </authorList>
    </citation>
    <scope>NUCLEOTIDE SEQUENCE</scope>
    <source>
        <strain evidence="2">CBS 10118</strain>
    </source>
</reference>
<organism evidence="2">
    <name type="scientific">Kwoniella bestiolae CBS 10118</name>
    <dbReference type="NCBI Taxonomy" id="1296100"/>
    <lineage>
        <taxon>Eukaryota</taxon>
        <taxon>Fungi</taxon>
        <taxon>Dikarya</taxon>
        <taxon>Basidiomycota</taxon>
        <taxon>Agaricomycotina</taxon>
        <taxon>Tremellomycetes</taxon>
        <taxon>Tremellales</taxon>
        <taxon>Cryptococcaceae</taxon>
        <taxon>Kwoniella</taxon>
    </lineage>
</organism>
<dbReference type="OrthoDB" id="2310204at2759"/>
<dbReference type="VEuPathDB" id="FungiDB:I302_02261"/>
<dbReference type="AlphaFoldDB" id="A0A1B9G8S6"/>
<feature type="chain" id="PRO_5008626914" evidence="1">
    <location>
        <begin position="19"/>
        <end position="266"/>
    </location>
</feature>
<reference evidence="2" key="1">
    <citation type="submission" date="2013-07" db="EMBL/GenBank/DDBJ databases">
        <title>The Genome Sequence of Cryptococcus bestiolae CBS10118.</title>
        <authorList>
            <consortium name="The Broad Institute Genome Sequencing Platform"/>
            <person name="Cuomo C."/>
            <person name="Litvintseva A."/>
            <person name="Chen Y."/>
            <person name="Heitman J."/>
            <person name="Sun S."/>
            <person name="Springer D."/>
            <person name="Dromer F."/>
            <person name="Young S.K."/>
            <person name="Zeng Q."/>
            <person name="Gargeya S."/>
            <person name="Fitzgerald M."/>
            <person name="Abouelleil A."/>
            <person name="Alvarado L."/>
            <person name="Berlin A.M."/>
            <person name="Chapman S.B."/>
            <person name="Dewar J."/>
            <person name="Goldberg J."/>
            <person name="Griggs A."/>
            <person name="Gujja S."/>
            <person name="Hansen M."/>
            <person name="Howarth C."/>
            <person name="Imamovic A."/>
            <person name="Larimer J."/>
            <person name="McCowan C."/>
            <person name="Murphy C."/>
            <person name="Pearson M."/>
            <person name="Priest M."/>
            <person name="Roberts A."/>
            <person name="Saif S."/>
            <person name="Shea T."/>
            <person name="Sykes S."/>
            <person name="Wortman J."/>
            <person name="Nusbaum C."/>
            <person name="Birren B."/>
        </authorList>
    </citation>
    <scope>NUCLEOTIDE SEQUENCE [LARGE SCALE GENOMIC DNA]</scope>
    <source>
        <strain evidence="2">CBS 10118</strain>
    </source>
</reference>
<gene>
    <name evidence="2" type="ORF">I302_02261</name>
</gene>
<protein>
    <submittedName>
        <fullName evidence="2">Uncharacterized protein</fullName>
    </submittedName>
</protein>